<sequence>MHEKYLVKKIKNSDHSYGRSGFHCWSFYPVLCNLHYTVDQ</sequence>
<proteinExistence type="predicted"/>
<protein>
    <submittedName>
        <fullName evidence="1">Uncharacterized protein</fullName>
    </submittedName>
</protein>
<organism evidence="1">
    <name type="scientific">Podoviridae sp. ctuQh21</name>
    <dbReference type="NCBI Taxonomy" id="2825284"/>
    <lineage>
        <taxon>Viruses</taxon>
        <taxon>Duplodnaviria</taxon>
        <taxon>Heunggongvirae</taxon>
        <taxon>Uroviricota</taxon>
        <taxon>Caudoviricetes</taxon>
    </lineage>
</organism>
<dbReference type="EMBL" id="BK015412">
    <property type="protein sequence ID" value="DAE05587.1"/>
    <property type="molecule type" value="Genomic_DNA"/>
</dbReference>
<reference evidence="1" key="1">
    <citation type="journal article" date="2021" name="Proc. Natl. Acad. Sci. U.S.A.">
        <title>A Catalog of Tens of Thousands of Viruses from Human Metagenomes Reveals Hidden Associations with Chronic Diseases.</title>
        <authorList>
            <person name="Tisza M.J."/>
            <person name="Buck C.B."/>
        </authorList>
    </citation>
    <scope>NUCLEOTIDE SEQUENCE</scope>
    <source>
        <strain evidence="1">CtuQh21</strain>
    </source>
</reference>
<accession>A0A8S5PGL5</accession>
<evidence type="ECO:0000313" key="1">
    <source>
        <dbReference type="EMBL" id="DAE05587.1"/>
    </source>
</evidence>
<name>A0A8S5PGL5_9CAUD</name>